<evidence type="ECO:0000313" key="5">
    <source>
        <dbReference type="Proteomes" id="UP001564657"/>
    </source>
</evidence>
<dbReference type="InterPro" id="IPR057727">
    <property type="entry name" value="WCX_dom"/>
</dbReference>
<dbReference type="EMBL" id="JBGEWD010000019">
    <property type="protein sequence ID" value="MEY8001470.1"/>
    <property type="molecule type" value="Genomic_DNA"/>
</dbReference>
<dbReference type="InterPro" id="IPR036388">
    <property type="entry name" value="WH-like_DNA-bd_sf"/>
</dbReference>
<dbReference type="Proteomes" id="UP001564657">
    <property type="component" value="Unassembled WGS sequence"/>
</dbReference>
<feature type="domain" description="Helix-turn-helix type 11" evidence="1">
    <location>
        <begin position="9"/>
        <end position="58"/>
    </location>
</feature>
<dbReference type="SUPFAM" id="SSF46785">
    <property type="entry name" value="Winged helix' DNA-binding domain"/>
    <property type="match status" value="1"/>
</dbReference>
<reference evidence="4 5" key="1">
    <citation type="submission" date="2024-08" db="EMBL/GenBank/DDBJ databases">
        <title>Clostridium lapicellarii sp. nov., and Clostridium renhuaiense sp. nov., two species isolated from the mud in a fermentation cellar used for producing sauce-flavour Chinese liquors.</title>
        <authorList>
            <person name="Yang F."/>
            <person name="Wang H."/>
            <person name="Chen L.Q."/>
            <person name="Zhou N."/>
            <person name="Lu J.J."/>
            <person name="Pu X.X."/>
            <person name="Wan B."/>
            <person name="Wang L."/>
            <person name="Liu S.J."/>
        </authorList>
    </citation>
    <scope>NUCLEOTIDE SEQUENCE [LARGE SCALE GENOMIC DNA]</scope>
    <source>
        <strain evidence="4 5">MT-5</strain>
    </source>
</reference>
<comment type="caution">
    <text evidence="4">The sequence shown here is derived from an EMBL/GenBank/DDBJ whole genome shotgun (WGS) entry which is preliminary data.</text>
</comment>
<keyword evidence="5" id="KW-1185">Reference proteome</keyword>
<dbReference type="InterPro" id="IPR026881">
    <property type="entry name" value="WYL_dom"/>
</dbReference>
<organism evidence="4 5">
    <name type="scientific">Clostridium moutaii</name>
    <dbReference type="NCBI Taxonomy" id="3240932"/>
    <lineage>
        <taxon>Bacteria</taxon>
        <taxon>Bacillati</taxon>
        <taxon>Bacillota</taxon>
        <taxon>Clostridia</taxon>
        <taxon>Eubacteriales</taxon>
        <taxon>Clostridiaceae</taxon>
        <taxon>Clostridium</taxon>
    </lineage>
</organism>
<dbReference type="PROSITE" id="PS52050">
    <property type="entry name" value="WYL"/>
    <property type="match status" value="1"/>
</dbReference>
<evidence type="ECO:0000259" key="3">
    <source>
        <dbReference type="Pfam" id="PF25583"/>
    </source>
</evidence>
<dbReference type="InterPro" id="IPR013196">
    <property type="entry name" value="HTH_11"/>
</dbReference>
<feature type="domain" description="WCX" evidence="3">
    <location>
        <begin position="237"/>
        <end position="313"/>
    </location>
</feature>
<dbReference type="InterPro" id="IPR011991">
    <property type="entry name" value="ArsR-like_HTH"/>
</dbReference>
<dbReference type="PANTHER" id="PTHR34580:SF8">
    <property type="entry name" value="WYL DOMAIN-CONTAINING PROTEIN"/>
    <property type="match status" value="1"/>
</dbReference>
<dbReference type="InterPro" id="IPR051534">
    <property type="entry name" value="CBASS_pafABC_assoc_protein"/>
</dbReference>
<name>A0ABV4BVG1_9CLOT</name>
<dbReference type="Pfam" id="PF25583">
    <property type="entry name" value="WCX"/>
    <property type="match status" value="1"/>
</dbReference>
<evidence type="ECO:0000259" key="2">
    <source>
        <dbReference type="Pfam" id="PF13280"/>
    </source>
</evidence>
<dbReference type="Pfam" id="PF13280">
    <property type="entry name" value="WYL"/>
    <property type="match status" value="1"/>
</dbReference>
<dbReference type="PANTHER" id="PTHR34580">
    <property type="match status" value="1"/>
</dbReference>
<dbReference type="CDD" id="cd00090">
    <property type="entry name" value="HTH_ARSR"/>
    <property type="match status" value="1"/>
</dbReference>
<evidence type="ECO:0000259" key="1">
    <source>
        <dbReference type="Pfam" id="PF08279"/>
    </source>
</evidence>
<gene>
    <name evidence="4" type="ORF">AB8U03_14915</name>
</gene>
<dbReference type="InterPro" id="IPR036390">
    <property type="entry name" value="WH_DNA-bd_sf"/>
</dbReference>
<proteinExistence type="predicted"/>
<dbReference type="PIRSF" id="PIRSF016838">
    <property type="entry name" value="PafC"/>
    <property type="match status" value="1"/>
</dbReference>
<protein>
    <submittedName>
        <fullName evidence="4">Helix-turn-helix transcriptional regulator</fullName>
    </submittedName>
</protein>
<evidence type="ECO:0000313" key="4">
    <source>
        <dbReference type="EMBL" id="MEY8001470.1"/>
    </source>
</evidence>
<dbReference type="Pfam" id="PF08279">
    <property type="entry name" value="HTH_11"/>
    <property type="match status" value="1"/>
</dbReference>
<feature type="domain" description="WYL" evidence="2">
    <location>
        <begin position="143"/>
        <end position="209"/>
    </location>
</feature>
<accession>A0ABV4BVG1</accession>
<dbReference type="InterPro" id="IPR028349">
    <property type="entry name" value="PafC-like"/>
</dbReference>
<dbReference type="RefSeq" id="WP_369705366.1">
    <property type="nucleotide sequence ID" value="NZ_JBGEWD010000019.1"/>
</dbReference>
<sequence length="317" mass="36898">MSKISNLLEIIMIIQYKGLTTASELAQTLGVDKKTVYRYISSLNKANIPVYTKKGRYGGFYIDKNFYMKPANLTEEELSALLMASEVLTKQNGFIYEKELKNAVYKIKGVSINSDMNLNEMDDTGSFSIDFIGNTGNLEDKISQVSYSMSRGRSLNINYFSINKNNLTMRKVDPYNLIFKQGDWYVIGYCHMKDDVESFKLNRIKSLKVSNDIYMRPHTFSLKDYLNDHWELFMGDKIKVVIKFSRNMSHFIEDIKWNSNQHIDELEDGHILLSLYVDDIEDIKEWVMGFGKSAEIIEPEGLRKNIKLELEELYKKY</sequence>
<dbReference type="Gene3D" id="1.10.10.10">
    <property type="entry name" value="Winged helix-like DNA-binding domain superfamily/Winged helix DNA-binding domain"/>
    <property type="match status" value="1"/>
</dbReference>